<name>A0A1S7U9X2_9HYPH</name>
<sequence length="122" mass="13716">MRLPFQLSANGLMVPGGQSSIYVLRHRKEREFLGIETETATRRVFRIGDALLPDKAAGCLLRVLVGSLEPRERCKLKQQPQLEGLCSRSIALPARHHSAGRPIALTAKPDKRSRRTKRYGEE</sequence>
<evidence type="ECO:0000313" key="3">
    <source>
        <dbReference type="Proteomes" id="UP000192140"/>
    </source>
</evidence>
<feature type="region of interest" description="Disordered" evidence="1">
    <location>
        <begin position="97"/>
        <end position="122"/>
    </location>
</feature>
<reference evidence="2" key="1">
    <citation type="submission" date="2016-01" db="EMBL/GenBank/DDBJ databases">
        <authorList>
            <person name="Regsiter A."/>
            <person name="william w."/>
        </authorList>
    </citation>
    <scope>NUCLEOTIDE SEQUENCE</scope>
    <source>
        <strain evidence="2">NCPPB 1641</strain>
    </source>
</reference>
<feature type="compositionally biased region" description="Basic residues" evidence="1">
    <location>
        <begin position="111"/>
        <end position="122"/>
    </location>
</feature>
<comment type="caution">
    <text evidence="2">The sequence shown here is derived from an EMBL/GenBank/DDBJ whole genome shotgun (WGS) entry which is preliminary data.</text>
</comment>
<evidence type="ECO:0000256" key="1">
    <source>
        <dbReference type="SAM" id="MobiDB-lite"/>
    </source>
</evidence>
<keyword evidence="3" id="KW-1185">Reference proteome</keyword>
<protein>
    <submittedName>
        <fullName evidence="2">Uncharacterized protein</fullName>
    </submittedName>
</protein>
<evidence type="ECO:0000313" key="2">
    <source>
        <dbReference type="EMBL" id="CVI63595.1"/>
    </source>
</evidence>
<organism evidence="2 3">
    <name type="scientific">Agrobacterium deltaense NCPPB 1641</name>
    <dbReference type="NCBI Taxonomy" id="1183425"/>
    <lineage>
        <taxon>Bacteria</taxon>
        <taxon>Pseudomonadati</taxon>
        <taxon>Pseudomonadota</taxon>
        <taxon>Alphaproteobacteria</taxon>
        <taxon>Hyphomicrobiales</taxon>
        <taxon>Rhizobiaceae</taxon>
        <taxon>Rhizobium/Agrobacterium group</taxon>
        <taxon>Agrobacterium</taxon>
    </lineage>
</organism>
<proteinExistence type="predicted"/>
<dbReference type="AlphaFoldDB" id="A0A1S7U9X2"/>
<dbReference type="EMBL" id="FCNP01000049">
    <property type="protein sequence ID" value="CVI63595.1"/>
    <property type="molecule type" value="Genomic_DNA"/>
</dbReference>
<accession>A0A1S7U9X2</accession>
<gene>
    <name evidence="2" type="ORF">AGR7A_pAt20294</name>
</gene>
<dbReference type="Proteomes" id="UP000192140">
    <property type="component" value="Unassembled WGS sequence"/>
</dbReference>